<sequence>MDDIRIIFRNEFGIAFYWKSKKDKIQIVFRDTGFILNLEEIKSFQKNVLNVQAEKCCSKCNYTRSCKNLLLKTPSSKIDLAVSLDELGEINELLGATIFKLEMKNYVNNSFN</sequence>
<organism evidence="1 2">
    <name type="scientific">Mesonia phycicola</name>
    <dbReference type="NCBI Taxonomy" id="579105"/>
    <lineage>
        <taxon>Bacteria</taxon>
        <taxon>Pseudomonadati</taxon>
        <taxon>Bacteroidota</taxon>
        <taxon>Flavobacteriia</taxon>
        <taxon>Flavobacteriales</taxon>
        <taxon>Flavobacteriaceae</taxon>
        <taxon>Mesonia</taxon>
    </lineage>
</organism>
<dbReference type="Pfam" id="PF20391">
    <property type="entry name" value="DUF6686"/>
    <property type="match status" value="1"/>
</dbReference>
<dbReference type="Proteomes" id="UP000184225">
    <property type="component" value="Unassembled WGS sequence"/>
</dbReference>
<dbReference type="RefSeq" id="WP_073150104.1">
    <property type="nucleotide sequence ID" value="NZ_FQYY01000005.1"/>
</dbReference>
<dbReference type="OrthoDB" id="1354274at2"/>
<keyword evidence="2" id="KW-1185">Reference proteome</keyword>
<reference evidence="1 2" key="1">
    <citation type="submission" date="2016-11" db="EMBL/GenBank/DDBJ databases">
        <authorList>
            <person name="Jaros S."/>
            <person name="Januszkiewicz K."/>
            <person name="Wedrychowicz H."/>
        </authorList>
    </citation>
    <scope>NUCLEOTIDE SEQUENCE [LARGE SCALE GENOMIC DNA]</scope>
    <source>
        <strain evidence="1 2">DSM 21425</strain>
    </source>
</reference>
<dbReference type="EMBL" id="FQYY01000005">
    <property type="protein sequence ID" value="SHI82766.1"/>
    <property type="molecule type" value="Genomic_DNA"/>
</dbReference>
<proteinExistence type="predicted"/>
<dbReference type="InterPro" id="IPR046508">
    <property type="entry name" value="DUF6686"/>
</dbReference>
<evidence type="ECO:0000313" key="2">
    <source>
        <dbReference type="Proteomes" id="UP000184225"/>
    </source>
</evidence>
<gene>
    <name evidence="1" type="ORF">SAMN04488096_1052</name>
</gene>
<accession>A0A1M6EB93</accession>
<evidence type="ECO:0000313" key="1">
    <source>
        <dbReference type="EMBL" id="SHI82766.1"/>
    </source>
</evidence>
<name>A0A1M6EB93_9FLAO</name>
<protein>
    <submittedName>
        <fullName evidence="1">Uncharacterized protein</fullName>
    </submittedName>
</protein>
<dbReference type="AlphaFoldDB" id="A0A1M6EB93"/>